<evidence type="ECO:0000313" key="4">
    <source>
        <dbReference type="Proteomes" id="UP000116555"/>
    </source>
</evidence>
<evidence type="ECO:0000256" key="2">
    <source>
        <dbReference type="SAM" id="Phobius"/>
    </source>
</evidence>
<accession>G8XTK2</accession>
<keyword evidence="2" id="KW-0812">Transmembrane</keyword>
<keyword evidence="2" id="KW-1133">Transmembrane helix</keyword>
<feature type="compositionally biased region" description="Acidic residues" evidence="1">
    <location>
        <begin position="218"/>
        <end position="237"/>
    </location>
</feature>
<dbReference type="OrthoDB" id="35310at10239"/>
<feature type="transmembrane region" description="Helical" evidence="2">
    <location>
        <begin position="6"/>
        <end position="29"/>
    </location>
</feature>
<dbReference type="EMBL" id="FJ483968">
    <property type="protein sequence ID" value="AEV80494.1"/>
    <property type="molecule type" value="Genomic_DNA"/>
</dbReference>
<organism evidence="3 4">
    <name type="scientific">Simian cytomegalovirus (strain Colburn)</name>
    <dbReference type="NCBI Taxonomy" id="50292"/>
    <lineage>
        <taxon>Viruses</taxon>
        <taxon>Duplodnaviria</taxon>
        <taxon>Heunggongvirae</taxon>
        <taxon>Peploviricota</taxon>
        <taxon>Herviviricetes</taxon>
        <taxon>Herpesvirales</taxon>
        <taxon>Orthoherpesviridae</taxon>
        <taxon>Betaherpesvirinae</taxon>
        <taxon>Cytomegalovirus</taxon>
        <taxon>Cytomegalovirus cercopithecinebeta5</taxon>
    </lineage>
</organism>
<dbReference type="Proteomes" id="UP000116555">
    <property type="component" value="Segment"/>
</dbReference>
<evidence type="ECO:0000256" key="1">
    <source>
        <dbReference type="SAM" id="MobiDB-lite"/>
    </source>
</evidence>
<feature type="region of interest" description="Disordered" evidence="1">
    <location>
        <begin position="194"/>
        <end position="268"/>
    </location>
</feature>
<evidence type="ECO:0000313" key="3">
    <source>
        <dbReference type="EMBL" id="AEV80494.1"/>
    </source>
</evidence>
<reference evidence="3 4" key="1">
    <citation type="submission" date="2011-12" db="EMBL/GenBank/DDBJ databases">
        <title>Comparative genomics of primate cytomegaloviruses.</title>
        <authorList>
            <person name="Davison A.J."/>
            <person name="Holton M."/>
            <person name="Dolan A."/>
            <person name="Dargan D.J."/>
            <person name="Gatherer D."/>
            <person name="Hayward G.S."/>
        </authorList>
    </citation>
    <scope>NUCLEOTIDE SEQUENCE [LARGE SCALE GENOMIC DNA]</scope>
    <source>
        <strain evidence="3">2715</strain>
    </source>
</reference>
<keyword evidence="4" id="KW-1185">Reference proteome</keyword>
<dbReference type="RefSeq" id="YP_004936106.1">
    <property type="nucleotide sequence ID" value="NC_012783.2"/>
</dbReference>
<sequence>MQTWEIILVAVTAFLAFIALMYMIIWGYLNRKYAPWCLTPCVERISVWIEQRKKSKETAKETAEAAEVEEGAVDAKDETCCVCPLWCASAWAQICQCFSRCFARIGKFMTEVFNGERCSNEVARENLHYYFPCCFQFWNWLRARLCPTEPRQSRRGQPADKTQTKVDCVTVELEDFSCQVPTVEIRPVDISETEEAEANETEVLVHRCPSNTNVKETVDDDPEAIPESNPEPDESEPTPEPTPVPHSTPEPTPDPESASTPQMPIVNVSGMSPQVAAAVQAAVEAALKTALGNTPTN</sequence>
<protein>
    <submittedName>
        <fullName evidence="3">Protein O18</fullName>
    </submittedName>
</protein>
<keyword evidence="2" id="KW-0472">Membrane</keyword>
<feature type="compositionally biased region" description="Pro residues" evidence="1">
    <location>
        <begin position="238"/>
        <end position="254"/>
    </location>
</feature>
<dbReference type="GeneID" id="25026544"/>
<organismHost>
    <name type="scientific">Macaca</name>
    <name type="common">macaques</name>
    <dbReference type="NCBI Taxonomy" id="9539"/>
</organismHost>
<dbReference type="KEGG" id="vg:25026544"/>
<proteinExistence type="predicted"/>
<gene>
    <name evidence="3" type="primary">O18</name>
</gene>
<name>G8XTK2_SCMVC</name>